<protein>
    <submittedName>
        <fullName evidence="1">Uncharacterized protein</fullName>
    </submittedName>
</protein>
<proteinExistence type="predicted"/>
<accession>A0A8S5ML21</accession>
<dbReference type="EMBL" id="BK014925">
    <property type="protein sequence ID" value="DAD82940.1"/>
    <property type="molecule type" value="Genomic_DNA"/>
</dbReference>
<evidence type="ECO:0000313" key="1">
    <source>
        <dbReference type="EMBL" id="DAD82940.1"/>
    </source>
</evidence>
<name>A0A8S5ML21_9CAUD</name>
<reference evidence="1" key="1">
    <citation type="journal article" date="2021" name="Proc. Natl. Acad. Sci. U.S.A.">
        <title>A Catalog of Tens of Thousands of Viruses from Human Metagenomes Reveals Hidden Associations with Chronic Diseases.</title>
        <authorList>
            <person name="Tisza M.J."/>
            <person name="Buck C.B."/>
        </authorList>
    </citation>
    <scope>NUCLEOTIDE SEQUENCE</scope>
    <source>
        <strain evidence="1">CtXZx16</strain>
    </source>
</reference>
<sequence length="29" mass="3630">MRLRLEILQQSRPNEKRITKHREIDNLKN</sequence>
<organism evidence="1">
    <name type="scientific">Siphoviridae sp. ctXZx16</name>
    <dbReference type="NCBI Taxonomy" id="2826371"/>
    <lineage>
        <taxon>Viruses</taxon>
        <taxon>Duplodnaviria</taxon>
        <taxon>Heunggongvirae</taxon>
        <taxon>Uroviricota</taxon>
        <taxon>Caudoviricetes</taxon>
    </lineage>
</organism>